<evidence type="ECO:0000256" key="1">
    <source>
        <dbReference type="SAM" id="MobiDB-lite"/>
    </source>
</evidence>
<dbReference type="RefSeq" id="XP_066069819.1">
    <property type="nucleotide sequence ID" value="XM_066213722.1"/>
</dbReference>
<evidence type="ECO:0000313" key="2">
    <source>
        <dbReference type="EMBL" id="WVN89119.1"/>
    </source>
</evidence>
<evidence type="ECO:0000313" key="3">
    <source>
        <dbReference type="Proteomes" id="UP000094043"/>
    </source>
</evidence>
<dbReference type="EMBL" id="CP143788">
    <property type="protein sequence ID" value="WVN89119.1"/>
    <property type="molecule type" value="Genomic_DNA"/>
</dbReference>
<feature type="region of interest" description="Disordered" evidence="1">
    <location>
        <begin position="1"/>
        <end position="35"/>
    </location>
</feature>
<reference evidence="2" key="3">
    <citation type="submission" date="2024-01" db="EMBL/GenBank/DDBJ databases">
        <authorList>
            <person name="Coelho M.A."/>
            <person name="David-Palma M."/>
            <person name="Shea T."/>
            <person name="Sun S."/>
            <person name="Cuomo C.A."/>
            <person name="Heitman J."/>
        </authorList>
    </citation>
    <scope>NUCLEOTIDE SEQUENCE</scope>
    <source>
        <strain evidence="2">CBS 7841</strain>
    </source>
</reference>
<reference evidence="2" key="2">
    <citation type="journal article" date="2022" name="Elife">
        <title>Obligate sexual reproduction of a homothallic fungus closely related to the Cryptococcus pathogenic species complex.</title>
        <authorList>
            <person name="Passer A.R."/>
            <person name="Clancey S.A."/>
            <person name="Shea T."/>
            <person name="David-Palma M."/>
            <person name="Averette A.F."/>
            <person name="Boekhout T."/>
            <person name="Porcel B.M."/>
            <person name="Nowrousian M."/>
            <person name="Cuomo C.A."/>
            <person name="Sun S."/>
            <person name="Heitman J."/>
            <person name="Coelho M.A."/>
        </authorList>
    </citation>
    <scope>NUCLEOTIDE SEQUENCE</scope>
    <source>
        <strain evidence="2">CBS 7841</strain>
    </source>
</reference>
<dbReference type="Proteomes" id="UP000094043">
    <property type="component" value="Chromosome 5"/>
</dbReference>
<organism evidence="2 3">
    <name type="scientific">Cryptococcus depauperatus CBS 7841</name>
    <dbReference type="NCBI Taxonomy" id="1295531"/>
    <lineage>
        <taxon>Eukaryota</taxon>
        <taxon>Fungi</taxon>
        <taxon>Dikarya</taxon>
        <taxon>Basidiomycota</taxon>
        <taxon>Agaricomycotina</taxon>
        <taxon>Tremellomycetes</taxon>
        <taxon>Tremellales</taxon>
        <taxon>Cryptococcaceae</taxon>
        <taxon>Cryptococcus</taxon>
    </lineage>
</organism>
<feature type="compositionally biased region" description="Low complexity" evidence="1">
    <location>
        <begin position="290"/>
        <end position="311"/>
    </location>
</feature>
<reference evidence="2" key="1">
    <citation type="submission" date="2016-06" db="EMBL/GenBank/DDBJ databases">
        <authorList>
            <person name="Cuomo C."/>
            <person name="Litvintseva A."/>
            <person name="Heitman J."/>
            <person name="Chen Y."/>
            <person name="Sun S."/>
            <person name="Springer D."/>
            <person name="Dromer F."/>
            <person name="Young S."/>
            <person name="Zeng Q."/>
            <person name="Chapman S."/>
            <person name="Gujja S."/>
            <person name="Saif S."/>
            <person name="Birren B."/>
        </authorList>
    </citation>
    <scope>NUCLEOTIDE SEQUENCE</scope>
    <source>
        <strain evidence="2">CBS 7841</strain>
    </source>
</reference>
<gene>
    <name evidence="2" type="ORF">L203_104335</name>
</gene>
<dbReference type="KEGG" id="cdep:91088545"/>
<accession>A0AAJ8JVJ6</accession>
<feature type="region of interest" description="Disordered" evidence="1">
    <location>
        <begin position="175"/>
        <end position="194"/>
    </location>
</feature>
<protein>
    <submittedName>
        <fullName evidence="2">Uncharacterized protein</fullName>
    </submittedName>
</protein>
<dbReference type="GeneID" id="91088545"/>
<name>A0AAJ8JVJ6_9TREE</name>
<proteinExistence type="predicted"/>
<feature type="region of interest" description="Disordered" evidence="1">
    <location>
        <begin position="289"/>
        <end position="344"/>
    </location>
</feature>
<sequence>MASVVMAREQPRGGETWSPGGSIHSIQQSPHSPVSLKLTPCSNAPSENLLATNYHRPYNSSNSSALPIHPHFSYYQGHHVPPNSFAYQPSPYAPSQEYYPRSQSLAHGYVGHSRYSFPAQPPVSFERHGTPHPWYPPPYAPYSSLPQVHSVPPQAHYEPQQASMRYVQLPTPLPSNPFPPFPSHGSQSHPSFPQVPAHQAQVLSVPQDTWPAWRPHNQTSFISAPAPLSPPISSPQSDSSSIAATIDLIDHNLRAPQILVVPMKGTELWKSRMCWQGWKTDWKPRSGSALPLDLLSTTDSTTSTSSSTPESPTEREKSDGDDDKYYEEKVESTDAPIHPSSDVEHDQWIENAGHSEEEIDEQLKEEIATLGVLDFDTIPNSPRPSLYGTEV</sequence>
<keyword evidence="3" id="KW-1185">Reference proteome</keyword>
<dbReference type="AlphaFoldDB" id="A0AAJ8JVJ6"/>